<evidence type="ECO:0000313" key="2">
    <source>
        <dbReference type="EMBL" id="KAA1258816.1"/>
    </source>
</evidence>
<reference evidence="2 3" key="1">
    <citation type="submission" date="2019-08" db="EMBL/GenBank/DDBJ databases">
        <title>Deep-cultivation of Planctomycetes and their phenomic and genomic characterization uncovers novel biology.</title>
        <authorList>
            <person name="Wiegand S."/>
            <person name="Jogler M."/>
            <person name="Boedeker C."/>
            <person name="Pinto D."/>
            <person name="Vollmers J."/>
            <person name="Rivas-Marin E."/>
            <person name="Kohn T."/>
            <person name="Peeters S.H."/>
            <person name="Heuer A."/>
            <person name="Rast P."/>
            <person name="Oberbeckmann S."/>
            <person name="Bunk B."/>
            <person name="Jeske O."/>
            <person name="Meyerdierks A."/>
            <person name="Storesund J.E."/>
            <person name="Kallscheuer N."/>
            <person name="Luecker S."/>
            <person name="Lage O.M."/>
            <person name="Pohl T."/>
            <person name="Merkel B.J."/>
            <person name="Hornburger P."/>
            <person name="Mueller R.-W."/>
            <person name="Bruemmer F."/>
            <person name="Labrenz M."/>
            <person name="Spormann A.M."/>
            <person name="Op Den Camp H."/>
            <person name="Overmann J."/>
            <person name="Amann R."/>
            <person name="Jetten M.S.M."/>
            <person name="Mascher T."/>
            <person name="Medema M.H."/>
            <person name="Devos D.P."/>
            <person name="Kaster A.-K."/>
            <person name="Ovreas L."/>
            <person name="Rohde M."/>
            <person name="Galperin M.Y."/>
            <person name="Jogler C."/>
        </authorList>
    </citation>
    <scope>NUCLEOTIDE SEQUENCE [LARGE SCALE GENOMIC DNA]</scope>
    <source>
        <strain evidence="2 3">LF1</strain>
    </source>
</reference>
<dbReference type="InterPro" id="IPR034660">
    <property type="entry name" value="DinB/YfiT-like"/>
</dbReference>
<dbReference type="RefSeq" id="WP_068261375.1">
    <property type="nucleotide sequence ID" value="NZ_LWSK01000024.1"/>
</dbReference>
<keyword evidence="1" id="KW-0732">Signal</keyword>
<proteinExistence type="predicted"/>
<accession>A0A5B1CE05</accession>
<dbReference type="OrthoDB" id="268753at2"/>
<name>A0A5B1CE05_9BACT</name>
<dbReference type="AlphaFoldDB" id="A0A5B1CE05"/>
<feature type="chain" id="PRO_5023068552" description="DinB superfamily protein" evidence="1">
    <location>
        <begin position="23"/>
        <end position="413"/>
    </location>
</feature>
<evidence type="ECO:0000313" key="3">
    <source>
        <dbReference type="Proteomes" id="UP000322699"/>
    </source>
</evidence>
<dbReference type="SUPFAM" id="SSF109854">
    <property type="entry name" value="DinB/YfiT-like putative metalloenzymes"/>
    <property type="match status" value="1"/>
</dbReference>
<evidence type="ECO:0000256" key="1">
    <source>
        <dbReference type="SAM" id="SignalP"/>
    </source>
</evidence>
<gene>
    <name evidence="2" type="ORF">LF1_13400</name>
</gene>
<organism evidence="2 3">
    <name type="scientific">Rubripirellula obstinata</name>
    <dbReference type="NCBI Taxonomy" id="406547"/>
    <lineage>
        <taxon>Bacteria</taxon>
        <taxon>Pseudomonadati</taxon>
        <taxon>Planctomycetota</taxon>
        <taxon>Planctomycetia</taxon>
        <taxon>Pirellulales</taxon>
        <taxon>Pirellulaceae</taxon>
        <taxon>Rubripirellula</taxon>
    </lineage>
</organism>
<dbReference type="Proteomes" id="UP000322699">
    <property type="component" value="Unassembled WGS sequence"/>
</dbReference>
<comment type="caution">
    <text evidence="2">The sequence shown here is derived from an EMBL/GenBank/DDBJ whole genome shotgun (WGS) entry which is preliminary data.</text>
</comment>
<dbReference type="EMBL" id="VRLW01000001">
    <property type="protein sequence ID" value="KAA1258816.1"/>
    <property type="molecule type" value="Genomic_DNA"/>
</dbReference>
<protein>
    <recommendedName>
        <fullName evidence="4">DinB superfamily protein</fullName>
    </recommendedName>
</protein>
<evidence type="ECO:0008006" key="4">
    <source>
        <dbReference type="Google" id="ProtNLM"/>
    </source>
</evidence>
<sequence length="413" mass="46507" precursor="true">MFRVIVLSSLFASLLLTATLKANTGDPIAIQRWPGEELTIETFSGLRLLIQSETGERLTDQNADITLLPGETCDHHLYRKANEEHPIWQRTSSKQGVPPNAVTVRSVRLCPVDQTTVLFIEVDGISILIVPPRWVDGESAYSSEEVVSADLLILPSTDPENLSSPSIQSLVAALKPQSILLSGLDIDDDSFAEVAEAIFPNAKQRTIEHNALAIRHQEDYQKQKSSIVRLSSKAWEMPEEIDERFQAMETACDYSQRVLTQLSTNRMNFKPSNGTHTPRWNAEHMMGRQLKFFSKIYYSIDPMIPIMDLNPAQMPDDYVPAHPTWDGAEEARQIKRVSQFCRRFAYLLDGMSLDDKPPAVRWPTLGALLEKMESHYQEHTANVVKKFELPDWPAEQPSVHATAPPITKPVLVP</sequence>
<feature type="signal peptide" evidence="1">
    <location>
        <begin position="1"/>
        <end position="22"/>
    </location>
</feature>
<keyword evidence="3" id="KW-1185">Reference proteome</keyword>